<dbReference type="EMBL" id="MTSL01000213">
    <property type="protein sequence ID" value="PJF16607.1"/>
    <property type="molecule type" value="Genomic_DNA"/>
</dbReference>
<evidence type="ECO:0000256" key="1">
    <source>
        <dbReference type="ARBA" id="ARBA00004123"/>
    </source>
</evidence>
<protein>
    <recommendedName>
        <fullName evidence="6">Chromatin assembly factor 1 subunit A dimerization domain-containing protein</fullName>
    </recommendedName>
</protein>
<dbReference type="PANTHER" id="PTHR15272:SF0">
    <property type="entry name" value="CHROMATIN ASSEMBLY FACTOR 1 SUBUNIT A"/>
    <property type="match status" value="1"/>
</dbReference>
<evidence type="ECO:0000256" key="4">
    <source>
        <dbReference type="ARBA" id="ARBA00023242"/>
    </source>
</evidence>
<gene>
    <name evidence="7" type="ORF">PSACC_03589</name>
</gene>
<dbReference type="GO" id="GO:0005634">
    <property type="term" value="C:nucleus"/>
    <property type="evidence" value="ECO:0007669"/>
    <property type="project" value="UniProtKB-SubCell"/>
</dbReference>
<feature type="compositionally biased region" description="Acidic residues" evidence="5">
    <location>
        <begin position="240"/>
        <end position="253"/>
    </location>
</feature>
<keyword evidence="4" id="KW-0539">Nucleus</keyword>
<dbReference type="PANTHER" id="PTHR15272">
    <property type="entry name" value="CHROMATIN ASSEMBLY FACTOR 1 SUBUNIT A CAF-1 SUBUNIT A"/>
    <property type="match status" value="1"/>
</dbReference>
<keyword evidence="2" id="KW-0227">DNA damage</keyword>
<dbReference type="OrthoDB" id="440676at2759"/>
<feature type="compositionally biased region" description="Acidic residues" evidence="5">
    <location>
        <begin position="261"/>
        <end position="278"/>
    </location>
</feature>
<comment type="caution">
    <text evidence="7">The sequence shown here is derived from an EMBL/GenBank/DDBJ whole genome shotgun (WGS) entry which is preliminary data.</text>
</comment>
<sequence>MALSISRSEDAVTDIWQILHNNWIRPPMISRQAIAHVISFIGQRVDYGPPIPNCFKRLQAACPSTDDKIVDEIAAVKLESEQTEGDMMAVKPEEEQAEKHVSRKSAAGTPMSKSNSKISSFFSVVKKTVATESSTVTTNYFQPFCAKPNQKVSAYNPLSGMCEPDHAVDWSHKARVPGTTKKKQCLCVGLDAKPTLRVMKLLQFHTNYRPAYFGTWRLENPVIKPRRPFVQATDLEYEYDSDDDWGEDAEIPDAESISGTDEGEIDELNEMSDEEDIESNVSRLY</sequence>
<dbReference type="GO" id="GO:0006281">
    <property type="term" value="P:DNA repair"/>
    <property type="evidence" value="ECO:0007669"/>
    <property type="project" value="UniProtKB-KW"/>
</dbReference>
<dbReference type="STRING" id="1246581.A0A2H9TFQ3"/>
<keyword evidence="8" id="KW-1185">Reference proteome</keyword>
<proteinExistence type="predicted"/>
<feature type="region of interest" description="Disordered" evidence="5">
    <location>
        <begin position="240"/>
        <end position="285"/>
    </location>
</feature>
<dbReference type="GO" id="GO:0006334">
    <property type="term" value="P:nucleosome assembly"/>
    <property type="evidence" value="ECO:0007669"/>
    <property type="project" value="TreeGrafter"/>
</dbReference>
<dbReference type="Pfam" id="PF12253">
    <property type="entry name" value="CAF1A_dimeriz"/>
    <property type="match status" value="1"/>
</dbReference>
<dbReference type="GO" id="GO:0033186">
    <property type="term" value="C:CAF-1 complex"/>
    <property type="evidence" value="ECO:0007669"/>
    <property type="project" value="TreeGrafter"/>
</dbReference>
<organism evidence="7 8">
    <name type="scientific">Paramicrosporidium saccamoebae</name>
    <dbReference type="NCBI Taxonomy" id="1246581"/>
    <lineage>
        <taxon>Eukaryota</taxon>
        <taxon>Fungi</taxon>
        <taxon>Fungi incertae sedis</taxon>
        <taxon>Cryptomycota</taxon>
        <taxon>Cryptomycota incertae sedis</taxon>
        <taxon>Paramicrosporidium</taxon>
    </lineage>
</organism>
<feature type="domain" description="Chromatin assembly factor 1 subunit A dimerization" evidence="6">
    <location>
        <begin position="200"/>
        <end position="270"/>
    </location>
</feature>
<reference evidence="7 8" key="1">
    <citation type="submission" date="2016-10" db="EMBL/GenBank/DDBJ databases">
        <title>The genome of Paramicrosporidium saccamoebae is the missing link in understanding Cryptomycota and Microsporidia evolution.</title>
        <authorList>
            <person name="Quandt C.A."/>
            <person name="Beaudet D."/>
            <person name="Corsaro D."/>
            <person name="Michel R."/>
            <person name="Corradi N."/>
            <person name="James T."/>
        </authorList>
    </citation>
    <scope>NUCLEOTIDE SEQUENCE [LARGE SCALE GENOMIC DNA]</scope>
    <source>
        <strain evidence="7 8">KSL3</strain>
    </source>
</reference>
<evidence type="ECO:0000256" key="2">
    <source>
        <dbReference type="ARBA" id="ARBA00022763"/>
    </source>
</evidence>
<evidence type="ECO:0000256" key="3">
    <source>
        <dbReference type="ARBA" id="ARBA00023204"/>
    </source>
</evidence>
<comment type="subcellular location">
    <subcellularLocation>
        <location evidence="1">Nucleus</location>
    </subcellularLocation>
</comment>
<name>A0A2H9TFQ3_9FUNG</name>
<accession>A0A2H9TFQ3</accession>
<evidence type="ECO:0000256" key="5">
    <source>
        <dbReference type="SAM" id="MobiDB-lite"/>
    </source>
</evidence>
<keyword evidence="3" id="KW-0234">DNA repair</keyword>
<evidence type="ECO:0000259" key="6">
    <source>
        <dbReference type="Pfam" id="PF12253"/>
    </source>
</evidence>
<dbReference type="AlphaFoldDB" id="A0A2H9TFQ3"/>
<dbReference type="InterPro" id="IPR022043">
    <property type="entry name" value="CAF1A_DD"/>
</dbReference>
<evidence type="ECO:0000313" key="8">
    <source>
        <dbReference type="Proteomes" id="UP000240830"/>
    </source>
</evidence>
<dbReference type="Proteomes" id="UP000240830">
    <property type="component" value="Unassembled WGS sequence"/>
</dbReference>
<evidence type="ECO:0000313" key="7">
    <source>
        <dbReference type="EMBL" id="PJF16607.1"/>
    </source>
</evidence>